<dbReference type="InterPro" id="IPR008586">
    <property type="entry name" value="DUF868_pln"/>
</dbReference>
<feature type="region of interest" description="Disordered" evidence="1">
    <location>
        <begin position="1"/>
        <end position="44"/>
    </location>
</feature>
<evidence type="ECO:0000256" key="1">
    <source>
        <dbReference type="SAM" id="MobiDB-lite"/>
    </source>
</evidence>
<protein>
    <submittedName>
        <fullName evidence="2">Uncharacterized protein</fullName>
    </submittedName>
</protein>
<dbReference type="Proteomes" id="UP001358586">
    <property type="component" value="Chromosome 12"/>
</dbReference>
<dbReference type="Pfam" id="PF05910">
    <property type="entry name" value="DUF868"/>
    <property type="match status" value="1"/>
</dbReference>
<comment type="caution">
    <text evidence="2">The sequence shown here is derived from an EMBL/GenBank/DDBJ whole genome shotgun (WGS) entry which is preliminary data.</text>
</comment>
<gene>
    <name evidence="2" type="ORF">PVK06_044620</name>
</gene>
<name>A0ABR0MTE3_GOSAR</name>
<organism evidence="2 3">
    <name type="scientific">Gossypium arboreum</name>
    <name type="common">Tree cotton</name>
    <name type="synonym">Gossypium nanking</name>
    <dbReference type="NCBI Taxonomy" id="29729"/>
    <lineage>
        <taxon>Eukaryota</taxon>
        <taxon>Viridiplantae</taxon>
        <taxon>Streptophyta</taxon>
        <taxon>Embryophyta</taxon>
        <taxon>Tracheophyta</taxon>
        <taxon>Spermatophyta</taxon>
        <taxon>Magnoliopsida</taxon>
        <taxon>eudicotyledons</taxon>
        <taxon>Gunneridae</taxon>
        <taxon>Pentapetalae</taxon>
        <taxon>rosids</taxon>
        <taxon>malvids</taxon>
        <taxon>Malvales</taxon>
        <taxon>Malvaceae</taxon>
        <taxon>Malvoideae</taxon>
        <taxon>Gossypium</taxon>
    </lineage>
</organism>
<reference evidence="2 3" key="1">
    <citation type="submission" date="2023-03" db="EMBL/GenBank/DDBJ databases">
        <title>WGS of Gossypium arboreum.</title>
        <authorList>
            <person name="Yu D."/>
        </authorList>
    </citation>
    <scope>NUCLEOTIDE SEQUENCE [LARGE SCALE GENOMIC DNA]</scope>
    <source>
        <tissue evidence="2">Leaf</tissue>
    </source>
</reference>
<evidence type="ECO:0000313" key="2">
    <source>
        <dbReference type="EMBL" id="KAK5776660.1"/>
    </source>
</evidence>
<dbReference type="EMBL" id="JARKNE010000012">
    <property type="protein sequence ID" value="KAK5776660.1"/>
    <property type="molecule type" value="Genomic_DNA"/>
</dbReference>
<keyword evidence="3" id="KW-1185">Reference proteome</keyword>
<accession>A0ABR0MTE3</accession>
<evidence type="ECO:0000313" key="3">
    <source>
        <dbReference type="Proteomes" id="UP001358586"/>
    </source>
</evidence>
<sequence>MDSGLSWADQWDTNPDPSPAEPDKKKKKKKKEEGSTKSKFSKSDLPSKSYLLVVVDGEIILTPELELERLEKPKLLFREQIVHHKAKGKKTWIECVVIKENTELCFSIDNERVLQIKRLKWKLRGNEGTD</sequence>
<proteinExistence type="predicted"/>